<feature type="region of interest" description="Disordered" evidence="1">
    <location>
        <begin position="1"/>
        <end position="38"/>
    </location>
</feature>
<sequence length="212" mass="22557">MMSFENDSEASVATSLAVTAPSAPASSASGSGTISPTSAAASRMSTTLPSSSSVASVSFATQLATSPQAVPSPSVMPSSVMPLQAQAPSQAQAASRLSPASQVDLGSPDIIFEFSNRRWRTTAGFLQMELMSGMRLAVRPGLPSDGLHASQRVSVKLVQLVEPVADVAPNFRVWSNQPEQPDQMEVVWDYQVEGQLPTIRALRRRIRWSNLQ</sequence>
<evidence type="ECO:0000313" key="3">
    <source>
        <dbReference type="Proteomes" id="UP000011976"/>
    </source>
</evidence>
<evidence type="ECO:0000313" key="2">
    <source>
        <dbReference type="EMBL" id="GAC76384.1"/>
    </source>
</evidence>
<dbReference type="AlphaFoldDB" id="M9LZD8"/>
<dbReference type="OrthoDB" id="60822at2759"/>
<dbReference type="EMBL" id="DF196787">
    <property type="protein sequence ID" value="GAC76384.1"/>
    <property type="molecule type" value="Genomic_DNA"/>
</dbReference>
<reference evidence="3" key="1">
    <citation type="journal article" date="2013" name="Genome Announc.">
        <title>Genome sequence of the basidiomycetous yeast Pseudozyma antarctica T-34, a producer of the glycolipid biosurfactants mannosylerythritol lipids.</title>
        <authorList>
            <person name="Morita T."/>
            <person name="Koike H."/>
            <person name="Koyama Y."/>
            <person name="Hagiwara H."/>
            <person name="Ito E."/>
            <person name="Fukuoka T."/>
            <person name="Imura T."/>
            <person name="Machida M."/>
            <person name="Kitamoto D."/>
        </authorList>
    </citation>
    <scope>NUCLEOTIDE SEQUENCE [LARGE SCALE GENOMIC DNA]</scope>
    <source>
        <strain evidence="3">T-34</strain>
    </source>
</reference>
<dbReference type="Gene3D" id="3.40.30.10">
    <property type="entry name" value="Glutaredoxin"/>
    <property type="match status" value="1"/>
</dbReference>
<proteinExistence type="predicted"/>
<gene>
    <name evidence="2" type="ORF">PANT_21d00004</name>
</gene>
<accession>M9LZD8</accession>
<name>M9LZD8_PSEA3</name>
<organism evidence="2 3">
    <name type="scientific">Pseudozyma antarctica (strain T-34)</name>
    <name type="common">Yeast</name>
    <name type="synonym">Candida antarctica</name>
    <dbReference type="NCBI Taxonomy" id="1151754"/>
    <lineage>
        <taxon>Eukaryota</taxon>
        <taxon>Fungi</taxon>
        <taxon>Dikarya</taxon>
        <taxon>Basidiomycota</taxon>
        <taxon>Ustilaginomycotina</taxon>
        <taxon>Ustilaginomycetes</taxon>
        <taxon>Ustilaginales</taxon>
        <taxon>Ustilaginaceae</taxon>
        <taxon>Moesziomyces</taxon>
    </lineage>
</organism>
<feature type="region of interest" description="Disordered" evidence="1">
    <location>
        <begin position="67"/>
        <end position="99"/>
    </location>
</feature>
<feature type="compositionally biased region" description="Low complexity" evidence="1">
    <location>
        <begin position="10"/>
        <end position="38"/>
    </location>
</feature>
<evidence type="ECO:0000256" key="1">
    <source>
        <dbReference type="SAM" id="MobiDB-lite"/>
    </source>
</evidence>
<feature type="compositionally biased region" description="Low complexity" evidence="1">
    <location>
        <begin position="71"/>
        <end position="99"/>
    </location>
</feature>
<protein>
    <submittedName>
        <fullName evidence="2">Uncharacterized protein</fullName>
    </submittedName>
</protein>
<dbReference type="Proteomes" id="UP000011976">
    <property type="component" value="Unassembled WGS sequence"/>
</dbReference>